<keyword evidence="3" id="KW-1185">Reference proteome</keyword>
<dbReference type="OrthoDB" id="406045at2759"/>
<evidence type="ECO:0000256" key="1">
    <source>
        <dbReference type="SAM" id="MobiDB-lite"/>
    </source>
</evidence>
<dbReference type="Gene3D" id="1.10.275.60">
    <property type="match status" value="1"/>
</dbReference>
<evidence type="ECO:0000313" key="3">
    <source>
        <dbReference type="Proteomes" id="UP000694562"/>
    </source>
</evidence>
<name>A0A8C4UG89_FALTI</name>
<reference evidence="2" key="1">
    <citation type="submission" date="2025-08" db="UniProtKB">
        <authorList>
            <consortium name="Ensembl"/>
        </authorList>
    </citation>
    <scope>IDENTIFICATION</scope>
</reference>
<evidence type="ECO:0000313" key="2">
    <source>
        <dbReference type="Ensembl" id="ENSFTIP00000011240.1"/>
    </source>
</evidence>
<dbReference type="AlphaFoldDB" id="A0A8C4UG89"/>
<organism evidence="2 3">
    <name type="scientific">Falco tinnunculus</name>
    <name type="common">Common kestrel</name>
    <dbReference type="NCBI Taxonomy" id="100819"/>
    <lineage>
        <taxon>Eukaryota</taxon>
        <taxon>Metazoa</taxon>
        <taxon>Chordata</taxon>
        <taxon>Craniata</taxon>
        <taxon>Vertebrata</taxon>
        <taxon>Euteleostomi</taxon>
        <taxon>Archelosauria</taxon>
        <taxon>Archosauria</taxon>
        <taxon>Dinosauria</taxon>
        <taxon>Saurischia</taxon>
        <taxon>Theropoda</taxon>
        <taxon>Coelurosauria</taxon>
        <taxon>Aves</taxon>
        <taxon>Neognathae</taxon>
        <taxon>Neoaves</taxon>
        <taxon>Telluraves</taxon>
        <taxon>Australaves</taxon>
        <taxon>Falconiformes</taxon>
        <taxon>Falconidae</taxon>
        <taxon>Falco</taxon>
    </lineage>
</organism>
<sequence length="117" mass="12856">LDFAGNHGNRVLSMDFNFTKRKEFDTYVDFKMAAERKRWYPDVMAHVHTCAHHCPKAEGIIHLGDASCYLVYITAPGCQITLKSSPSQPVSGSLKRLGSPECVHTGGHGPDLKGLQG</sequence>
<feature type="region of interest" description="Disordered" evidence="1">
    <location>
        <begin position="85"/>
        <end position="117"/>
    </location>
</feature>
<reference evidence="2" key="2">
    <citation type="submission" date="2025-09" db="UniProtKB">
        <authorList>
            <consortium name="Ensembl"/>
        </authorList>
    </citation>
    <scope>IDENTIFICATION</scope>
</reference>
<accession>A0A8C4UG89</accession>
<dbReference type="Ensembl" id="ENSFTIT00000011731.1">
    <property type="protein sequence ID" value="ENSFTIP00000011240.1"/>
    <property type="gene ID" value="ENSFTIG00000007521.1"/>
</dbReference>
<dbReference type="Proteomes" id="UP000694562">
    <property type="component" value="Unplaced"/>
</dbReference>
<proteinExistence type="predicted"/>
<protein>
    <submittedName>
        <fullName evidence="2">Uncharacterized protein</fullName>
    </submittedName>
</protein>